<dbReference type="InterPro" id="IPR036663">
    <property type="entry name" value="Fumarylacetoacetase_C_sf"/>
</dbReference>
<keyword evidence="4" id="KW-1185">Reference proteome</keyword>
<dbReference type="Proteomes" id="UP001596037">
    <property type="component" value="Unassembled WGS sequence"/>
</dbReference>
<gene>
    <name evidence="3" type="ORF">ACFPOE_06095</name>
</gene>
<evidence type="ECO:0000313" key="4">
    <source>
        <dbReference type="Proteomes" id="UP001596037"/>
    </source>
</evidence>
<dbReference type="InterPro" id="IPR050772">
    <property type="entry name" value="Hydratase-Decarb/MhpD_sf"/>
</dbReference>
<organism evidence="3 4">
    <name type="scientific">Caenimonas terrae</name>
    <dbReference type="NCBI Taxonomy" id="696074"/>
    <lineage>
        <taxon>Bacteria</taxon>
        <taxon>Pseudomonadati</taxon>
        <taxon>Pseudomonadota</taxon>
        <taxon>Betaproteobacteria</taxon>
        <taxon>Burkholderiales</taxon>
        <taxon>Comamonadaceae</taxon>
        <taxon>Caenimonas</taxon>
    </lineage>
</organism>
<dbReference type="EMBL" id="JBHSMF010000005">
    <property type="protein sequence ID" value="MFC5497097.1"/>
    <property type="molecule type" value="Genomic_DNA"/>
</dbReference>
<dbReference type="Gene3D" id="3.90.850.10">
    <property type="entry name" value="Fumarylacetoacetase-like, C-terminal domain"/>
    <property type="match status" value="1"/>
</dbReference>
<dbReference type="RefSeq" id="WP_376849126.1">
    <property type="nucleotide sequence ID" value="NZ_JBHSMF010000005.1"/>
</dbReference>
<reference evidence="4" key="1">
    <citation type="journal article" date="2019" name="Int. J. Syst. Evol. Microbiol.">
        <title>The Global Catalogue of Microorganisms (GCM) 10K type strain sequencing project: providing services to taxonomists for standard genome sequencing and annotation.</title>
        <authorList>
            <consortium name="The Broad Institute Genomics Platform"/>
            <consortium name="The Broad Institute Genome Sequencing Center for Infectious Disease"/>
            <person name="Wu L."/>
            <person name="Ma J."/>
        </authorList>
    </citation>
    <scope>NUCLEOTIDE SEQUENCE [LARGE SCALE GENOMIC DNA]</scope>
    <source>
        <strain evidence="4">CCUG 57401</strain>
    </source>
</reference>
<dbReference type="PANTHER" id="PTHR30143:SF0">
    <property type="entry name" value="2-KETO-4-PENTENOATE HYDRATASE"/>
    <property type="match status" value="1"/>
</dbReference>
<evidence type="ECO:0000313" key="3">
    <source>
        <dbReference type="EMBL" id="MFC5497097.1"/>
    </source>
</evidence>
<name>A0ABW0NAT6_9BURK</name>
<dbReference type="InterPro" id="IPR011234">
    <property type="entry name" value="Fumarylacetoacetase-like_C"/>
</dbReference>
<feature type="domain" description="Fumarylacetoacetase-like C-terminal" evidence="2">
    <location>
        <begin position="105"/>
        <end position="264"/>
    </location>
</feature>
<dbReference type="PANTHER" id="PTHR30143">
    <property type="entry name" value="ACID HYDRATASE"/>
    <property type="match status" value="1"/>
</dbReference>
<keyword evidence="1" id="KW-0456">Lyase</keyword>
<proteinExistence type="predicted"/>
<evidence type="ECO:0000256" key="1">
    <source>
        <dbReference type="ARBA" id="ARBA00023239"/>
    </source>
</evidence>
<evidence type="ECO:0000259" key="2">
    <source>
        <dbReference type="Pfam" id="PF01557"/>
    </source>
</evidence>
<accession>A0ABW0NAT6</accession>
<sequence length="268" mass="28607">MTAPSAPAYASAAELLRQHAARETFRALAGALAPADTPAAYRIQDSYVAQLREQRQATLAGYKIAITTPAMRDMVGFQDSVSGRLLADQLYRSGHSLNSRDYVRLIVEFEIAFELARDLPVRANAWTGATILEHVKFAYPALEIADDRQADYASLNRSVLTLIADNAWNQGLVLGDPVAGMDADGIQALQGVAMIDGREVGRGSGRDVLGHPLDALAWLANHLAARGLPLHGGDIVTTGSLVKSQFPVAGNRVAFSLPGLGEVHLAVD</sequence>
<protein>
    <submittedName>
        <fullName evidence="3">2-keto-4-pentenoate hydratase</fullName>
    </submittedName>
</protein>
<dbReference type="SUPFAM" id="SSF56529">
    <property type="entry name" value="FAH"/>
    <property type="match status" value="1"/>
</dbReference>
<comment type="caution">
    <text evidence="3">The sequence shown here is derived from an EMBL/GenBank/DDBJ whole genome shotgun (WGS) entry which is preliminary data.</text>
</comment>
<dbReference type="Pfam" id="PF01557">
    <property type="entry name" value="FAA_hydrolase"/>
    <property type="match status" value="1"/>
</dbReference>